<dbReference type="PANTHER" id="PTHR24321:SF8">
    <property type="entry name" value="ESTRADIOL 17-BETA-DEHYDROGENASE 8-RELATED"/>
    <property type="match status" value="1"/>
</dbReference>
<dbReference type="AlphaFoldDB" id="J4I9I8"/>
<dbReference type="PRINTS" id="PR00081">
    <property type="entry name" value="GDHRDH"/>
</dbReference>
<name>J4I9I8_9APHY</name>
<dbReference type="InParanoid" id="J4I9I8"/>
<dbReference type="PROSITE" id="PS00061">
    <property type="entry name" value="ADH_SHORT"/>
    <property type="match status" value="1"/>
</dbReference>
<keyword evidence="2" id="KW-0521">NADP</keyword>
<dbReference type="FunFam" id="3.40.50.720:FF:000084">
    <property type="entry name" value="Short-chain dehydrogenase reductase"/>
    <property type="match status" value="1"/>
</dbReference>
<evidence type="ECO:0000256" key="3">
    <source>
        <dbReference type="ARBA" id="ARBA00023002"/>
    </source>
</evidence>
<dbReference type="FunCoup" id="J4I9I8">
    <property type="interactions" value="19"/>
</dbReference>
<dbReference type="RefSeq" id="XP_012180519.1">
    <property type="nucleotide sequence ID" value="XM_012325129.1"/>
</dbReference>
<dbReference type="OrthoDB" id="498125at2759"/>
<evidence type="ECO:0000256" key="1">
    <source>
        <dbReference type="ARBA" id="ARBA00006484"/>
    </source>
</evidence>
<dbReference type="Pfam" id="PF13561">
    <property type="entry name" value="adh_short_C2"/>
    <property type="match status" value="1"/>
</dbReference>
<comment type="similarity">
    <text evidence="1 4">Belongs to the short-chain dehydrogenases/reductases (SDR) family.</text>
</comment>
<sequence>MSEEYRIAVVTGAGQGIGRTIALRLADDGFDVAVNDLASNSDALASLVGELQMKRRRAIPIVADITEEANVEGMIAKVVQELGGLDVMVANAGIGGLLVPLTELPVKEWDRVVAVNLRGVMLCYKHAAEQMIKQGRGGRIIGASSQLGKQGQASASAYCATKFAVRGLTQSLGDLTCIMTLLVLTLMHFDTALELAEHKITVNAYAPGTVDTPMSRGFLGDEWFLNTRQRGEMNPSVFAEPTVIASIVSYLVKPETYFVTGQAINVNGGTLMD</sequence>
<dbReference type="Gene3D" id="3.40.50.720">
    <property type="entry name" value="NAD(P)-binding Rossmann-like Domain"/>
    <property type="match status" value="1"/>
</dbReference>
<dbReference type="Pfam" id="PF00106">
    <property type="entry name" value="adh_short"/>
    <property type="match status" value="1"/>
</dbReference>
<dbReference type="PANTHER" id="PTHR24321">
    <property type="entry name" value="DEHYDROGENASES, SHORT CHAIN"/>
    <property type="match status" value="1"/>
</dbReference>
<evidence type="ECO:0000256" key="2">
    <source>
        <dbReference type="ARBA" id="ARBA00022857"/>
    </source>
</evidence>
<dbReference type="SUPFAM" id="SSF51735">
    <property type="entry name" value="NAD(P)-binding Rossmann-fold domains"/>
    <property type="match status" value="1"/>
</dbReference>
<keyword evidence="3" id="KW-0560">Oxidoreductase</keyword>
<dbReference type="InterPro" id="IPR036291">
    <property type="entry name" value="NAD(P)-bd_dom_sf"/>
</dbReference>
<accession>J4I9I8</accession>
<dbReference type="HOGENOM" id="CLU_010194_1_0_1"/>
<dbReference type="InterPro" id="IPR002347">
    <property type="entry name" value="SDR_fam"/>
</dbReference>
<protein>
    <submittedName>
        <fullName evidence="5">Uncharacterized protein</fullName>
    </submittedName>
</protein>
<organism evidence="5 6">
    <name type="scientific">Fibroporia radiculosa</name>
    <dbReference type="NCBI Taxonomy" id="599839"/>
    <lineage>
        <taxon>Eukaryota</taxon>
        <taxon>Fungi</taxon>
        <taxon>Dikarya</taxon>
        <taxon>Basidiomycota</taxon>
        <taxon>Agaricomycotina</taxon>
        <taxon>Agaricomycetes</taxon>
        <taxon>Polyporales</taxon>
        <taxon>Fibroporiaceae</taxon>
        <taxon>Fibroporia</taxon>
    </lineage>
</organism>
<dbReference type="InterPro" id="IPR020904">
    <property type="entry name" value="Sc_DH/Rdtase_CS"/>
</dbReference>
<dbReference type="EMBL" id="HE797023">
    <property type="protein sequence ID" value="CCM01236.1"/>
    <property type="molecule type" value="Genomic_DNA"/>
</dbReference>
<proteinExistence type="inferred from homology"/>
<dbReference type="STRING" id="599839.J4I9I8"/>
<evidence type="ECO:0000313" key="6">
    <source>
        <dbReference type="Proteomes" id="UP000006352"/>
    </source>
</evidence>
<gene>
    <name evidence="5" type="ORF">FIBRA_03284</name>
</gene>
<keyword evidence="6" id="KW-1185">Reference proteome</keyword>
<reference evidence="5 6" key="1">
    <citation type="journal article" date="2012" name="Appl. Environ. Microbiol.">
        <title>Short-read sequencing for genomic analysis of the brown rot fungus Fibroporia radiculosa.</title>
        <authorList>
            <person name="Tang J.D."/>
            <person name="Perkins A.D."/>
            <person name="Sonstegard T.S."/>
            <person name="Schroeder S.G."/>
            <person name="Burgess S.C."/>
            <person name="Diehl S.V."/>
        </authorList>
    </citation>
    <scope>NUCLEOTIDE SEQUENCE [LARGE SCALE GENOMIC DNA]</scope>
    <source>
        <strain evidence="5 6">TFFH 294</strain>
    </source>
</reference>
<dbReference type="PRINTS" id="PR00080">
    <property type="entry name" value="SDRFAMILY"/>
</dbReference>
<dbReference type="GO" id="GO:0016491">
    <property type="term" value="F:oxidoreductase activity"/>
    <property type="evidence" value="ECO:0007669"/>
    <property type="project" value="UniProtKB-KW"/>
</dbReference>
<evidence type="ECO:0000313" key="5">
    <source>
        <dbReference type="EMBL" id="CCM01236.1"/>
    </source>
</evidence>
<dbReference type="GeneID" id="24096147"/>
<evidence type="ECO:0000256" key="4">
    <source>
        <dbReference type="RuleBase" id="RU000363"/>
    </source>
</evidence>
<dbReference type="Proteomes" id="UP000006352">
    <property type="component" value="Unassembled WGS sequence"/>
</dbReference>